<accession>A0ABM0JHG7</accession>
<feature type="coiled-coil region" evidence="1">
    <location>
        <begin position="468"/>
        <end position="505"/>
    </location>
</feature>
<feature type="compositionally biased region" description="Polar residues" evidence="2">
    <location>
        <begin position="726"/>
        <end position="737"/>
    </location>
</feature>
<feature type="compositionally biased region" description="Low complexity" evidence="2">
    <location>
        <begin position="46"/>
        <end position="57"/>
    </location>
</feature>
<dbReference type="RefSeq" id="XP_005093753.1">
    <property type="nucleotide sequence ID" value="XM_005093696.3"/>
</dbReference>
<dbReference type="Gene3D" id="2.60.200.20">
    <property type="match status" value="1"/>
</dbReference>
<name>A0ABM0JHG7_APLCA</name>
<dbReference type="InterPro" id="IPR050923">
    <property type="entry name" value="Cell_Proc_Reg/RNA_Proc"/>
</dbReference>
<feature type="region of interest" description="Disordered" evidence="2">
    <location>
        <begin position="556"/>
        <end position="737"/>
    </location>
</feature>
<dbReference type="Pfam" id="PF00498">
    <property type="entry name" value="FHA"/>
    <property type="match status" value="1"/>
</dbReference>
<organism evidence="4 5">
    <name type="scientific">Aplysia californica</name>
    <name type="common">California sea hare</name>
    <dbReference type="NCBI Taxonomy" id="6500"/>
    <lineage>
        <taxon>Eukaryota</taxon>
        <taxon>Metazoa</taxon>
        <taxon>Spiralia</taxon>
        <taxon>Lophotrochozoa</taxon>
        <taxon>Mollusca</taxon>
        <taxon>Gastropoda</taxon>
        <taxon>Heterobranchia</taxon>
        <taxon>Euthyneura</taxon>
        <taxon>Tectipleura</taxon>
        <taxon>Aplysiida</taxon>
        <taxon>Aplysioidea</taxon>
        <taxon>Aplysiidae</taxon>
        <taxon>Aplysia</taxon>
    </lineage>
</organism>
<evidence type="ECO:0000313" key="4">
    <source>
        <dbReference type="Proteomes" id="UP000694888"/>
    </source>
</evidence>
<evidence type="ECO:0000313" key="5">
    <source>
        <dbReference type="RefSeq" id="XP_005093753.1"/>
    </source>
</evidence>
<feature type="compositionally biased region" description="Basic and acidic residues" evidence="2">
    <location>
        <begin position="1"/>
        <end position="13"/>
    </location>
</feature>
<evidence type="ECO:0000256" key="2">
    <source>
        <dbReference type="SAM" id="MobiDB-lite"/>
    </source>
</evidence>
<feature type="compositionally biased region" description="Basic and acidic residues" evidence="2">
    <location>
        <begin position="618"/>
        <end position="631"/>
    </location>
</feature>
<feature type="compositionally biased region" description="Acidic residues" evidence="2">
    <location>
        <begin position="606"/>
        <end position="617"/>
    </location>
</feature>
<feature type="region of interest" description="Disordered" evidence="2">
    <location>
        <begin position="1"/>
        <end position="107"/>
    </location>
</feature>
<sequence>MEEQSERINDARRCQSPSSTDVDVEETTDSLRSEDKGNEMEVDLVSDTSTSTNGDSSCKINDSVSSGSAPGTFVMPAPLSLSVPTKKVKDISHSESSATGDSGPDQKQVDLKVDISSRNSATASSGSKLAVPLPYKEPEWSGVPEEDEDYYSFEVLKNGKIIDTFPLENKSYFVFGRLPSCDITLEHPSLSRYHTVIQYSKALPTHEKGWYIYDLDSTHGTWVNKRKLSPNVYYRLKVGHVVKFGGSTRLYILQGPVADQEEESEMSMTEMKEQREKLKREAEVLKQMELEAERQRQEAQQKLLENRGCGWGMGEDAEDDANEENPFASLVPENESLYIDDPKKALKGFYEREGCDLPDYQFTEVAMGKHKCVLDLPVDGPNGEELVAEVVVSGKRKDAVIACALEACRMLDKLGMLRSSKHESRKRKQKKWEDDDFYDSDEDTFLDRTGTIEKKRFMRMKKAGKDEAETYESLMEKYNKVVAQIQDTESQLEKAKAEADARVSEDIDELDAYMNSIKSGAMDTKTRMRLKGDLLRLRVEEQKLRKLVNIAQPASLPPLKQPSAVPVKPPAADSLSRKLHAQQKLQKKGPPVKTAQQTEFEQKPDDFEEQDEEEEEGENTHISDKTKESSAKKPSSSPTSSSKFENVQTNEKKISRNNVQTSKTAVKGPTLPPKDVSKKSRERHANVMSTAAVLNAEKAQQKISKSYEENDPDYAMWLPPEEQSGDGRTSLNDKLGY</sequence>
<dbReference type="SMART" id="SM00240">
    <property type="entry name" value="FHA"/>
    <property type="match status" value="1"/>
</dbReference>
<dbReference type="SUPFAM" id="SSF49879">
    <property type="entry name" value="SMAD/FHA domain"/>
    <property type="match status" value="1"/>
</dbReference>
<feature type="compositionally biased region" description="Basic residues" evidence="2">
    <location>
        <begin position="577"/>
        <end position="587"/>
    </location>
</feature>
<evidence type="ECO:0000256" key="1">
    <source>
        <dbReference type="SAM" id="Coils"/>
    </source>
</evidence>
<proteinExistence type="predicted"/>
<dbReference type="GeneID" id="101857396"/>
<evidence type="ECO:0000259" key="3">
    <source>
        <dbReference type="PROSITE" id="PS50006"/>
    </source>
</evidence>
<feature type="domain" description="FHA" evidence="3">
    <location>
        <begin position="173"/>
        <end position="228"/>
    </location>
</feature>
<feature type="compositionally biased region" description="Basic and acidic residues" evidence="2">
    <location>
        <begin position="29"/>
        <end position="39"/>
    </location>
</feature>
<keyword evidence="1" id="KW-0175">Coiled coil</keyword>
<dbReference type="PROSITE" id="PS50006">
    <property type="entry name" value="FHA_DOMAIN"/>
    <property type="match status" value="1"/>
</dbReference>
<feature type="coiled-coil region" evidence="1">
    <location>
        <begin position="257"/>
        <end position="307"/>
    </location>
</feature>
<feature type="compositionally biased region" description="Low complexity" evidence="2">
    <location>
        <begin position="632"/>
        <end position="643"/>
    </location>
</feature>
<dbReference type="PANTHER" id="PTHR23308">
    <property type="entry name" value="NUCLEAR INHIBITOR OF PROTEIN PHOSPHATASE-1"/>
    <property type="match status" value="1"/>
</dbReference>
<dbReference type="CDD" id="cd19856">
    <property type="entry name" value="DSRM_Kanadaptin"/>
    <property type="match status" value="1"/>
</dbReference>
<keyword evidence="4" id="KW-1185">Reference proteome</keyword>
<dbReference type="InterPro" id="IPR000253">
    <property type="entry name" value="FHA_dom"/>
</dbReference>
<reference evidence="5" key="1">
    <citation type="submission" date="2025-08" db="UniProtKB">
        <authorList>
            <consortium name="RefSeq"/>
        </authorList>
    </citation>
    <scope>IDENTIFICATION</scope>
</reference>
<dbReference type="CDD" id="cd22677">
    <property type="entry name" value="FHA_Kanadaptin"/>
    <property type="match status" value="1"/>
</dbReference>
<gene>
    <name evidence="5" type="primary">LOC101857396</name>
</gene>
<feature type="compositionally biased region" description="Polar residues" evidence="2">
    <location>
        <begin position="58"/>
        <end position="69"/>
    </location>
</feature>
<feature type="compositionally biased region" description="Basic and acidic residues" evidence="2">
    <location>
        <begin position="675"/>
        <end position="685"/>
    </location>
</feature>
<dbReference type="Proteomes" id="UP000694888">
    <property type="component" value="Unplaced"/>
</dbReference>
<protein>
    <submittedName>
        <fullName evidence="5">Kanadaptin isoform X1</fullName>
    </submittedName>
</protein>
<dbReference type="InterPro" id="IPR008984">
    <property type="entry name" value="SMAD_FHA_dom_sf"/>
</dbReference>